<evidence type="ECO:0000256" key="2">
    <source>
        <dbReference type="ARBA" id="ARBA00004286"/>
    </source>
</evidence>
<keyword evidence="5" id="KW-0238">DNA-binding</keyword>
<name>A0A9W8TKK1_9PEZI</name>
<evidence type="ECO:0000256" key="6">
    <source>
        <dbReference type="ARBA" id="ARBA00023242"/>
    </source>
</evidence>
<dbReference type="GO" id="GO:0030527">
    <property type="term" value="F:structural constituent of chromatin"/>
    <property type="evidence" value="ECO:0007669"/>
    <property type="project" value="InterPro"/>
</dbReference>
<comment type="similarity">
    <text evidence="3">Belongs to the histone H4 family.</text>
</comment>
<dbReference type="Gene3D" id="1.10.20.10">
    <property type="entry name" value="Histone, subunit A"/>
    <property type="match status" value="1"/>
</dbReference>
<evidence type="ECO:0000256" key="7">
    <source>
        <dbReference type="ARBA" id="ARBA00023269"/>
    </source>
</evidence>
<dbReference type="Proteomes" id="UP001148614">
    <property type="component" value="Unassembled WGS sequence"/>
</dbReference>
<evidence type="ECO:0008006" key="11">
    <source>
        <dbReference type="Google" id="ProtNLM"/>
    </source>
</evidence>
<evidence type="ECO:0000256" key="8">
    <source>
        <dbReference type="SAM" id="MobiDB-lite"/>
    </source>
</evidence>
<dbReference type="VEuPathDB" id="FungiDB:F4678DRAFT_450901"/>
<keyword evidence="6" id="KW-0539">Nucleus</keyword>
<comment type="caution">
    <text evidence="9">The sequence shown here is derived from an EMBL/GenBank/DDBJ whole genome shotgun (WGS) entry which is preliminary data.</text>
</comment>
<dbReference type="AlphaFoldDB" id="A0A9W8TKK1"/>
<evidence type="ECO:0000256" key="1">
    <source>
        <dbReference type="ARBA" id="ARBA00004123"/>
    </source>
</evidence>
<protein>
    <recommendedName>
        <fullName evidence="11">Histone H4</fullName>
    </recommendedName>
</protein>
<dbReference type="PANTHER" id="PTHR10484">
    <property type="entry name" value="HISTONE H4"/>
    <property type="match status" value="1"/>
</dbReference>
<keyword evidence="4" id="KW-0158">Chromosome</keyword>
<dbReference type="GO" id="GO:0003677">
    <property type="term" value="F:DNA binding"/>
    <property type="evidence" value="ECO:0007669"/>
    <property type="project" value="UniProtKB-KW"/>
</dbReference>
<dbReference type="GO" id="GO:0046982">
    <property type="term" value="F:protein heterodimerization activity"/>
    <property type="evidence" value="ECO:0007669"/>
    <property type="project" value="InterPro"/>
</dbReference>
<reference evidence="9" key="1">
    <citation type="submission" date="2022-07" db="EMBL/GenBank/DDBJ databases">
        <title>Genome Sequence of Xylaria arbuscula.</title>
        <authorList>
            <person name="Buettner E."/>
        </authorList>
    </citation>
    <scope>NUCLEOTIDE SEQUENCE</scope>
    <source>
        <strain evidence="9">VT107</strain>
    </source>
</reference>
<sequence>MGDQFRLARDDEEEMMEKAGQDSQKRRQESQKRREEARKKKAQEEEAMKKAGIISPHAPTFHLLLLPVAVPASPTNSNNITDWSYLLLPGWNPPPPRQSLSIVALTSVAQHQPRIHIQPEHRIASNLQTDIAMAGGKVDPRGAKGAKGIGRGLGKGLGGKGGTKRHRYELLIGGPCCDDTLLKVHVTERSCATTLKALVSALQSDEAWRVHKFAFAPKVANRVVFHHLAKPAIRRLARRGGVKRISAQIYDDVRQALRFRLEQIIRDCVTYCEYRQAKTITINDVLHSLRRQGRPIYGFDDIKIGVPAKSGTRA</sequence>
<feature type="region of interest" description="Disordered" evidence="8">
    <location>
        <begin position="1"/>
        <end position="45"/>
    </location>
</feature>
<evidence type="ECO:0000256" key="5">
    <source>
        <dbReference type="ARBA" id="ARBA00023125"/>
    </source>
</evidence>
<dbReference type="SUPFAM" id="SSF47113">
    <property type="entry name" value="Histone-fold"/>
    <property type="match status" value="1"/>
</dbReference>
<feature type="compositionally biased region" description="Basic and acidic residues" evidence="8">
    <location>
        <begin position="16"/>
        <end position="45"/>
    </location>
</feature>
<accession>A0A9W8TKK1</accession>
<dbReference type="GO" id="GO:0005634">
    <property type="term" value="C:nucleus"/>
    <property type="evidence" value="ECO:0007669"/>
    <property type="project" value="UniProtKB-SubCell"/>
</dbReference>
<evidence type="ECO:0000313" key="10">
    <source>
        <dbReference type="Proteomes" id="UP001148614"/>
    </source>
</evidence>
<dbReference type="InterPro" id="IPR001951">
    <property type="entry name" value="Histone_H4"/>
</dbReference>
<evidence type="ECO:0000313" key="9">
    <source>
        <dbReference type="EMBL" id="KAJ3568962.1"/>
    </source>
</evidence>
<dbReference type="SMART" id="SM00417">
    <property type="entry name" value="H4"/>
    <property type="match status" value="1"/>
</dbReference>
<organism evidence="9 10">
    <name type="scientific">Xylaria arbuscula</name>
    <dbReference type="NCBI Taxonomy" id="114810"/>
    <lineage>
        <taxon>Eukaryota</taxon>
        <taxon>Fungi</taxon>
        <taxon>Dikarya</taxon>
        <taxon>Ascomycota</taxon>
        <taxon>Pezizomycotina</taxon>
        <taxon>Sordariomycetes</taxon>
        <taxon>Xylariomycetidae</taxon>
        <taxon>Xylariales</taxon>
        <taxon>Xylariaceae</taxon>
        <taxon>Xylaria</taxon>
    </lineage>
</organism>
<proteinExistence type="inferred from homology"/>
<dbReference type="GO" id="GO:0000786">
    <property type="term" value="C:nucleosome"/>
    <property type="evidence" value="ECO:0007669"/>
    <property type="project" value="UniProtKB-KW"/>
</dbReference>
<comment type="subcellular location">
    <subcellularLocation>
        <location evidence="2">Chromosome</location>
    </subcellularLocation>
    <subcellularLocation>
        <location evidence="1">Nucleus</location>
    </subcellularLocation>
</comment>
<keyword evidence="7" id="KW-0544">Nucleosome core</keyword>
<gene>
    <name evidence="9" type="ORF">NPX13_g6241</name>
</gene>
<evidence type="ECO:0000256" key="3">
    <source>
        <dbReference type="ARBA" id="ARBA00006564"/>
    </source>
</evidence>
<dbReference type="EMBL" id="JANPWZ010001082">
    <property type="protein sequence ID" value="KAJ3568962.1"/>
    <property type="molecule type" value="Genomic_DNA"/>
</dbReference>
<keyword evidence="10" id="KW-1185">Reference proteome</keyword>
<dbReference type="InterPro" id="IPR009072">
    <property type="entry name" value="Histone-fold"/>
</dbReference>
<dbReference type="CDD" id="cd22912">
    <property type="entry name" value="HFD_H4"/>
    <property type="match status" value="1"/>
</dbReference>
<evidence type="ECO:0000256" key="4">
    <source>
        <dbReference type="ARBA" id="ARBA00022454"/>
    </source>
</evidence>